<dbReference type="CDD" id="cd06664">
    <property type="entry name" value="IscU_like"/>
    <property type="match status" value="1"/>
</dbReference>
<sequence length="146" mass="16273">MIDNIYSDKIFEYAAHISRIGRLHNPDATSKKHAHLCGSTITVDLKVKNCIVTDFAHEVHACLLGQASASLLASHVIGQTTEDLTALREIIYYMLTENGPPPQAPFEAFSCLQHIKDYKTRHASTMLAFDATIDCIEQIEKNKCLN</sequence>
<dbReference type="Proteomes" id="UP000254950">
    <property type="component" value="Unassembled WGS sequence"/>
</dbReference>
<dbReference type="RefSeq" id="WP_004855571.1">
    <property type="nucleotide sequence ID" value="NZ_CACVBH010000005.1"/>
</dbReference>
<dbReference type="GO" id="GO:0051536">
    <property type="term" value="F:iron-sulfur cluster binding"/>
    <property type="evidence" value="ECO:0007669"/>
    <property type="project" value="InterPro"/>
</dbReference>
<dbReference type="EMBL" id="UFTF01000001">
    <property type="protein sequence ID" value="SUV45010.1"/>
    <property type="molecule type" value="Genomic_DNA"/>
</dbReference>
<evidence type="ECO:0000259" key="1">
    <source>
        <dbReference type="Pfam" id="PF01592"/>
    </source>
</evidence>
<dbReference type="Gene3D" id="3.90.1010.10">
    <property type="match status" value="1"/>
</dbReference>
<organism evidence="2 3">
    <name type="scientific">Bartonella doshiae</name>
    <dbReference type="NCBI Taxonomy" id="33044"/>
    <lineage>
        <taxon>Bacteria</taxon>
        <taxon>Pseudomonadati</taxon>
        <taxon>Pseudomonadota</taxon>
        <taxon>Alphaproteobacteria</taxon>
        <taxon>Hyphomicrobiales</taxon>
        <taxon>Bartonellaceae</taxon>
        <taxon>Bartonella</taxon>
    </lineage>
</organism>
<dbReference type="InterPro" id="IPR002871">
    <property type="entry name" value="NIF_FeS_clus_asmbl_NifU_N"/>
</dbReference>
<dbReference type="OrthoDB" id="7857113at2"/>
<evidence type="ECO:0000313" key="3">
    <source>
        <dbReference type="Proteomes" id="UP000254950"/>
    </source>
</evidence>
<dbReference type="GO" id="GO:0016226">
    <property type="term" value="P:iron-sulfur cluster assembly"/>
    <property type="evidence" value="ECO:0007669"/>
    <property type="project" value="InterPro"/>
</dbReference>
<reference evidence="2 3" key="1">
    <citation type="submission" date="2018-06" db="EMBL/GenBank/DDBJ databases">
        <authorList>
            <consortium name="Pathogen Informatics"/>
            <person name="Doyle S."/>
        </authorList>
    </citation>
    <scope>NUCLEOTIDE SEQUENCE [LARGE SCALE GENOMIC DNA]</scope>
    <source>
        <strain evidence="2 3">NCTC12862</strain>
    </source>
</reference>
<dbReference type="GO" id="GO:0005506">
    <property type="term" value="F:iron ion binding"/>
    <property type="evidence" value="ECO:0007669"/>
    <property type="project" value="InterPro"/>
</dbReference>
<accession>A0A380ZEU1</accession>
<name>A0A380ZEU1_BARDO</name>
<evidence type="ECO:0000313" key="2">
    <source>
        <dbReference type="EMBL" id="SUV45010.1"/>
    </source>
</evidence>
<gene>
    <name evidence="2" type="ORF">NCTC12862_00746</name>
</gene>
<dbReference type="Pfam" id="PF01592">
    <property type="entry name" value="NifU_N"/>
    <property type="match status" value="1"/>
</dbReference>
<dbReference type="SUPFAM" id="SSF82649">
    <property type="entry name" value="SufE/NifU"/>
    <property type="match status" value="1"/>
</dbReference>
<dbReference type="STRING" id="33044.GCA_900005695_01569"/>
<proteinExistence type="predicted"/>
<protein>
    <submittedName>
        <fullName evidence="2">SUF system FeS assembly protein, NifU family</fullName>
    </submittedName>
</protein>
<feature type="domain" description="NIF system FeS cluster assembly NifU N-terminal" evidence="1">
    <location>
        <begin position="6"/>
        <end position="95"/>
    </location>
</feature>
<dbReference type="AlphaFoldDB" id="A0A380ZEU1"/>